<evidence type="ECO:0000313" key="10">
    <source>
        <dbReference type="EMBL" id="EIT68085.1"/>
    </source>
</evidence>
<evidence type="ECO:0000259" key="9">
    <source>
        <dbReference type="Pfam" id="PF02781"/>
    </source>
</evidence>
<evidence type="ECO:0000256" key="7">
    <source>
        <dbReference type="HAMAP-Rule" id="MF_00966"/>
    </source>
</evidence>
<dbReference type="Gene3D" id="3.30.360.10">
    <property type="entry name" value="Dihydrodipicolinate Reductase, domain 2"/>
    <property type="match status" value="1"/>
</dbReference>
<evidence type="ECO:0000256" key="3">
    <source>
        <dbReference type="ARBA" id="ARBA00022526"/>
    </source>
</evidence>
<feature type="active site" description="Proton acceptor" evidence="7">
    <location>
        <position position="245"/>
    </location>
</feature>
<feature type="binding site" evidence="7">
    <location>
        <position position="153"/>
    </location>
    <ligand>
        <name>NADP(+)</name>
        <dbReference type="ChEBI" id="CHEBI:58349"/>
    </ligand>
</feature>
<dbReference type="GO" id="GO:0009051">
    <property type="term" value="P:pentose-phosphate shunt, oxidative branch"/>
    <property type="evidence" value="ECO:0007669"/>
    <property type="project" value="TreeGrafter"/>
</dbReference>
<feature type="binding site" evidence="7">
    <location>
        <position position="183"/>
    </location>
    <ligand>
        <name>substrate</name>
    </ligand>
</feature>
<keyword evidence="4 7" id="KW-0521">NADP</keyword>
<dbReference type="PANTHER" id="PTHR23429:SF0">
    <property type="entry name" value="GLUCOSE-6-PHOSPHATE 1-DEHYDROGENASE"/>
    <property type="match status" value="1"/>
</dbReference>
<evidence type="ECO:0000256" key="5">
    <source>
        <dbReference type="ARBA" id="ARBA00023002"/>
    </source>
</evidence>
<dbReference type="InterPro" id="IPR019796">
    <property type="entry name" value="G6P_DH_AS"/>
</dbReference>
<dbReference type="NCBIfam" id="NF009492">
    <property type="entry name" value="PRK12853.1-3"/>
    <property type="match status" value="1"/>
</dbReference>
<dbReference type="PATRIC" id="fig|1172194.4.peg.4383"/>
<feature type="domain" description="Glucose-6-phosphate dehydrogenase NAD-binding" evidence="8">
    <location>
        <begin position="17"/>
        <end position="192"/>
    </location>
</feature>
<dbReference type="OrthoDB" id="9802739at2"/>
<dbReference type="HAMAP" id="MF_00966">
    <property type="entry name" value="G6PD"/>
    <property type="match status" value="1"/>
</dbReference>
<feature type="binding site" evidence="7">
    <location>
        <position position="221"/>
    </location>
    <ligand>
        <name>substrate</name>
    </ligand>
</feature>
<dbReference type="Pfam" id="PF00479">
    <property type="entry name" value="G6PD_N"/>
    <property type="match status" value="1"/>
</dbReference>
<evidence type="ECO:0000256" key="1">
    <source>
        <dbReference type="ARBA" id="ARBA00004937"/>
    </source>
</evidence>
<dbReference type="NCBIfam" id="TIGR00871">
    <property type="entry name" value="zwf"/>
    <property type="match status" value="1"/>
</dbReference>
<dbReference type="SUPFAM" id="SSF55347">
    <property type="entry name" value="Glyceraldehyde-3-phosphate dehydrogenase-like, C-terminal domain"/>
    <property type="match status" value="1"/>
</dbReference>
<keyword evidence="11" id="KW-1185">Reference proteome</keyword>
<dbReference type="InterPro" id="IPR001282">
    <property type="entry name" value="G6P_DH"/>
</dbReference>
<comment type="catalytic activity">
    <reaction evidence="7">
        <text>D-glucose 6-phosphate + NADP(+) = 6-phospho-D-glucono-1,5-lactone + NADPH + H(+)</text>
        <dbReference type="Rhea" id="RHEA:15841"/>
        <dbReference type="ChEBI" id="CHEBI:15378"/>
        <dbReference type="ChEBI" id="CHEBI:57783"/>
        <dbReference type="ChEBI" id="CHEBI:57955"/>
        <dbReference type="ChEBI" id="CHEBI:58349"/>
        <dbReference type="ChEBI" id="CHEBI:61548"/>
        <dbReference type="EC" id="1.1.1.49"/>
    </reaction>
</comment>
<dbReference type="PIRSF" id="PIRSF000110">
    <property type="entry name" value="G6PD"/>
    <property type="match status" value="1"/>
</dbReference>
<evidence type="ECO:0000313" key="11">
    <source>
        <dbReference type="Proteomes" id="UP000003704"/>
    </source>
</evidence>
<dbReference type="SUPFAM" id="SSF51735">
    <property type="entry name" value="NAD(P)-binding Rossmann-fold domains"/>
    <property type="match status" value="1"/>
</dbReference>
<feature type="binding site" evidence="7">
    <location>
        <position position="187"/>
    </location>
    <ligand>
        <name>substrate</name>
    </ligand>
</feature>
<dbReference type="Pfam" id="PF02781">
    <property type="entry name" value="G6PD_C"/>
    <property type="match status" value="1"/>
</dbReference>
<dbReference type="Gene3D" id="3.40.50.720">
    <property type="entry name" value="NAD(P)-binding Rossmann-like Domain"/>
    <property type="match status" value="1"/>
</dbReference>
<comment type="pathway">
    <text evidence="1 7">Carbohydrate degradation; pentose phosphate pathway; D-ribulose 5-phosphate from D-glucose 6-phosphate (oxidative stage): step 1/3.</text>
</comment>
<dbReference type="GO" id="GO:0004345">
    <property type="term" value="F:glucose-6-phosphate dehydrogenase activity"/>
    <property type="evidence" value="ECO:0007669"/>
    <property type="project" value="UniProtKB-UniRule"/>
</dbReference>
<evidence type="ECO:0000256" key="2">
    <source>
        <dbReference type="ARBA" id="ARBA00009975"/>
    </source>
</evidence>
<reference evidence="10 11" key="1">
    <citation type="journal article" date="2012" name="J. Bacteriol.">
        <title>Genome Sequence of n-Alkane-Degrading Hydrocarboniphaga effusa Strain AP103T (ATCC BAA-332T).</title>
        <authorList>
            <person name="Chang H.K."/>
            <person name="Zylstra G.J."/>
            <person name="Chae J.C."/>
        </authorList>
    </citation>
    <scope>NUCLEOTIDE SEQUENCE [LARGE SCALE GENOMIC DNA]</scope>
    <source>
        <strain evidence="10 11">AP103</strain>
    </source>
</reference>
<keyword evidence="6 7" id="KW-0119">Carbohydrate metabolism</keyword>
<protein>
    <recommendedName>
        <fullName evidence="7">Glucose-6-phosphate 1-dehydrogenase</fullName>
        <shortName evidence="7">G6PD</shortName>
        <ecNumber evidence="7">1.1.1.49</ecNumber>
    </recommendedName>
</protein>
<accession>I8T2F2</accession>
<dbReference type="GO" id="GO:0006006">
    <property type="term" value="P:glucose metabolic process"/>
    <property type="evidence" value="ECO:0007669"/>
    <property type="project" value="UniProtKB-KW"/>
</dbReference>
<dbReference type="PROSITE" id="PS00069">
    <property type="entry name" value="G6P_DEHYDROGENASE"/>
    <property type="match status" value="1"/>
</dbReference>
<comment type="caution">
    <text evidence="10">The sequence shown here is derived from an EMBL/GenBank/DDBJ whole genome shotgun (WGS) entry which is preliminary data.</text>
</comment>
<evidence type="ECO:0000256" key="4">
    <source>
        <dbReference type="ARBA" id="ARBA00022857"/>
    </source>
</evidence>
<dbReference type="STRING" id="1172194.WQQ_45200"/>
<dbReference type="GO" id="GO:0050661">
    <property type="term" value="F:NADP binding"/>
    <property type="evidence" value="ECO:0007669"/>
    <property type="project" value="UniProtKB-UniRule"/>
</dbReference>
<keyword evidence="5 7" id="KW-0560">Oxidoreductase</keyword>
<feature type="binding site" evidence="7">
    <location>
        <position position="345"/>
    </location>
    <ligand>
        <name>substrate</name>
    </ligand>
</feature>
<dbReference type="AlphaFoldDB" id="I8T2F2"/>
<dbReference type="GO" id="GO:0005829">
    <property type="term" value="C:cytosol"/>
    <property type="evidence" value="ECO:0007669"/>
    <property type="project" value="TreeGrafter"/>
</dbReference>
<proteinExistence type="inferred from homology"/>
<feature type="binding site" evidence="7">
    <location>
        <position position="240"/>
    </location>
    <ligand>
        <name>substrate</name>
    </ligand>
</feature>
<dbReference type="InterPro" id="IPR036291">
    <property type="entry name" value="NAD(P)-bd_dom_sf"/>
</dbReference>
<dbReference type="RefSeq" id="WP_007187455.1">
    <property type="nucleotide sequence ID" value="NZ_AKGD01000004.1"/>
</dbReference>
<evidence type="ECO:0000256" key="6">
    <source>
        <dbReference type="ARBA" id="ARBA00023277"/>
    </source>
</evidence>
<dbReference type="PRINTS" id="PR00079">
    <property type="entry name" value="G6PDHDRGNASE"/>
</dbReference>
<feature type="binding site" evidence="7">
    <location>
        <position position="54"/>
    </location>
    <ligand>
        <name>NADP(+)</name>
        <dbReference type="ChEBI" id="CHEBI:58349"/>
    </ligand>
</feature>
<name>I8T2F2_9GAMM</name>
<comment type="similarity">
    <text evidence="2 7">Belongs to the glucose-6-phosphate dehydrogenase family.</text>
</comment>
<dbReference type="InterPro" id="IPR022675">
    <property type="entry name" value="G6P_DH_C"/>
</dbReference>
<dbReference type="EMBL" id="AKGD01000004">
    <property type="protein sequence ID" value="EIT68085.1"/>
    <property type="molecule type" value="Genomic_DNA"/>
</dbReference>
<dbReference type="PANTHER" id="PTHR23429">
    <property type="entry name" value="GLUCOSE-6-PHOSPHATE 1-DEHYDROGENASE G6PD"/>
    <property type="match status" value="1"/>
</dbReference>
<organism evidence="10 11">
    <name type="scientific">Hydrocarboniphaga effusa AP103</name>
    <dbReference type="NCBI Taxonomy" id="1172194"/>
    <lineage>
        <taxon>Bacteria</taxon>
        <taxon>Pseudomonadati</taxon>
        <taxon>Pseudomonadota</taxon>
        <taxon>Gammaproteobacteria</taxon>
        <taxon>Nevskiales</taxon>
        <taxon>Nevskiaceae</taxon>
        <taxon>Hydrocarboniphaga</taxon>
    </lineage>
</organism>
<dbReference type="EC" id="1.1.1.49" evidence="7"/>
<gene>
    <name evidence="7" type="primary">zwf</name>
    <name evidence="10" type="ORF">WQQ_45200</name>
</gene>
<evidence type="ECO:0000259" key="8">
    <source>
        <dbReference type="Pfam" id="PF00479"/>
    </source>
</evidence>
<dbReference type="UniPathway" id="UPA00115">
    <property type="reaction ID" value="UER00408"/>
</dbReference>
<sequence>MQDTKVSASALQEFDLIFFGGTGDLAMRKLLPALYNRFRDSQHTQGWRIIGVARQDLSREQYLNLVSENCRQFIPGGDFDERAWTAFTAHLEYLRLDGTQPEGYAELARRLQNSNDRVRVFYLSTAASLFAQICTNLAANQLVTPQTRVVLEKPLGRDRASSYEINEAVAKIFEERQIYRIDHYLGKETVQNLIALRFGNAIFEPLWRRSNVQDVQITLSETVGVEGRGDYYDRYGALRDMVQNHLLQLLCILAMEPPSSIDPDAVRDEKLKVLRALRPITLDCIKAKTVRGQYRAGAIDGAAVRGYLEEADIPPDSHTETFVAIKAELDNWRWSGVPFYLRTGKRMQERMAEIVVNFRPVPHAILPTSASEGNRLVIRLQPDEEVRLYLMVKVPGAEMKVRPVDLNLDFKQEFKTRQWDAYERLLMDVILGKLTLFMRRDELDAAWRWIDPIRDGWDALGEPPKSYAAGTWGPTASNTLITRDGNTWREDGYQ</sequence>
<comment type="caution">
    <text evidence="7">Lacks conserved residue(s) required for the propagation of feature annotation.</text>
</comment>
<dbReference type="InterPro" id="IPR022674">
    <property type="entry name" value="G6P_DH_NAD-bd"/>
</dbReference>
<keyword evidence="3 7" id="KW-0313">Glucose metabolism</keyword>
<dbReference type="Proteomes" id="UP000003704">
    <property type="component" value="Unassembled WGS sequence"/>
</dbReference>
<feature type="domain" description="Glucose-6-phosphate dehydrogenase C-terminal" evidence="9">
    <location>
        <begin position="195"/>
        <end position="489"/>
    </location>
</feature>
<comment type="function">
    <text evidence="7">Catalyzes the oxidation of glucose 6-phosphate to 6-phosphogluconolactone.</text>
</comment>